<protein>
    <recommendedName>
        <fullName evidence="1">serine--tRNA ligase</fullName>
        <ecNumber evidence="1">6.1.1.11</ecNumber>
    </recommendedName>
    <alternativeName>
        <fullName evidence="7">Seryl-tRNA synthetase</fullName>
    </alternativeName>
</protein>
<keyword evidence="3" id="KW-0547">Nucleotide-binding</keyword>
<evidence type="ECO:0000256" key="4">
    <source>
        <dbReference type="ARBA" id="ARBA00022840"/>
    </source>
</evidence>
<proteinExistence type="predicted"/>
<dbReference type="STRING" id="542762.A0A4S4DA74"/>
<dbReference type="EC" id="6.1.1.11" evidence="1"/>
<evidence type="ECO:0000256" key="7">
    <source>
        <dbReference type="ARBA" id="ARBA00031113"/>
    </source>
</evidence>
<keyword evidence="10" id="KW-1185">Reference proteome</keyword>
<keyword evidence="6" id="KW-0030">Aminoacyl-tRNA synthetase</keyword>
<evidence type="ECO:0000256" key="2">
    <source>
        <dbReference type="ARBA" id="ARBA00022598"/>
    </source>
</evidence>
<dbReference type="GO" id="GO:0006434">
    <property type="term" value="P:seryl-tRNA aminoacylation"/>
    <property type="evidence" value="ECO:0007669"/>
    <property type="project" value="InterPro"/>
</dbReference>
<keyword evidence="5" id="KW-0648">Protein biosynthesis</keyword>
<evidence type="ECO:0000256" key="3">
    <source>
        <dbReference type="ARBA" id="ARBA00022741"/>
    </source>
</evidence>
<dbReference type="PRINTS" id="PR00981">
    <property type="entry name" value="TRNASYNTHSER"/>
</dbReference>
<dbReference type="InterPro" id="IPR015866">
    <property type="entry name" value="Ser-tRNA-synth_1_N"/>
</dbReference>
<evidence type="ECO:0000313" key="10">
    <source>
        <dbReference type="Proteomes" id="UP000306102"/>
    </source>
</evidence>
<evidence type="ECO:0000256" key="1">
    <source>
        <dbReference type="ARBA" id="ARBA00012840"/>
    </source>
</evidence>
<dbReference type="InterPro" id="IPR010978">
    <property type="entry name" value="tRNA-bd_arm"/>
</dbReference>
<dbReference type="Pfam" id="PF00587">
    <property type="entry name" value="tRNA-synt_2b"/>
    <property type="match status" value="1"/>
</dbReference>
<dbReference type="InterPro" id="IPR002317">
    <property type="entry name" value="Ser-tRNA-ligase_type_1"/>
</dbReference>
<dbReference type="InterPro" id="IPR033729">
    <property type="entry name" value="SerRS_core"/>
</dbReference>
<keyword evidence="2" id="KW-0436">Ligase</keyword>
<evidence type="ECO:0000256" key="5">
    <source>
        <dbReference type="ARBA" id="ARBA00022917"/>
    </source>
</evidence>
<name>A0A4S4DA74_CAMSN</name>
<dbReference type="GO" id="GO:0005524">
    <property type="term" value="F:ATP binding"/>
    <property type="evidence" value="ECO:0007669"/>
    <property type="project" value="UniProtKB-KW"/>
</dbReference>
<dbReference type="Gene3D" id="3.30.930.10">
    <property type="entry name" value="Bira Bifunctional Protein, Domain 2"/>
    <property type="match status" value="1"/>
</dbReference>
<dbReference type="AlphaFoldDB" id="A0A4S4DA74"/>
<dbReference type="InterPro" id="IPR002314">
    <property type="entry name" value="aa-tRNA-synt_IIb"/>
</dbReference>
<dbReference type="InterPro" id="IPR006195">
    <property type="entry name" value="aa-tRNA-synth_II"/>
</dbReference>
<evidence type="ECO:0000256" key="6">
    <source>
        <dbReference type="ARBA" id="ARBA00023146"/>
    </source>
</evidence>
<dbReference type="SUPFAM" id="SSF46589">
    <property type="entry name" value="tRNA-binding arm"/>
    <property type="match status" value="1"/>
</dbReference>
<dbReference type="SUPFAM" id="SSF55681">
    <property type="entry name" value="Class II aaRS and biotin synthetases"/>
    <property type="match status" value="1"/>
</dbReference>
<evidence type="ECO:0000313" key="9">
    <source>
        <dbReference type="EMBL" id="THF99421.1"/>
    </source>
</evidence>
<dbReference type="CDD" id="cd00770">
    <property type="entry name" value="SerRS_core"/>
    <property type="match status" value="1"/>
</dbReference>
<feature type="domain" description="Aminoacyl-transfer RNA synthetases class-II family profile" evidence="8">
    <location>
        <begin position="318"/>
        <end position="604"/>
    </location>
</feature>
<organism evidence="9 10">
    <name type="scientific">Camellia sinensis var. sinensis</name>
    <name type="common">China tea</name>
    <dbReference type="NCBI Taxonomy" id="542762"/>
    <lineage>
        <taxon>Eukaryota</taxon>
        <taxon>Viridiplantae</taxon>
        <taxon>Streptophyta</taxon>
        <taxon>Embryophyta</taxon>
        <taxon>Tracheophyta</taxon>
        <taxon>Spermatophyta</taxon>
        <taxon>Magnoliopsida</taxon>
        <taxon>eudicotyledons</taxon>
        <taxon>Gunneridae</taxon>
        <taxon>Pentapetalae</taxon>
        <taxon>asterids</taxon>
        <taxon>Ericales</taxon>
        <taxon>Theaceae</taxon>
        <taxon>Camellia</taxon>
    </lineage>
</organism>
<dbReference type="InterPro" id="IPR045864">
    <property type="entry name" value="aa-tRNA-synth_II/BPL/LPL"/>
</dbReference>
<dbReference type="Pfam" id="PF02403">
    <property type="entry name" value="Seryl_tRNA_N"/>
    <property type="match status" value="1"/>
</dbReference>
<dbReference type="GO" id="GO:0004828">
    <property type="term" value="F:serine-tRNA ligase activity"/>
    <property type="evidence" value="ECO:0007669"/>
    <property type="project" value="UniProtKB-EC"/>
</dbReference>
<keyword evidence="4" id="KW-0067">ATP-binding</keyword>
<dbReference type="PROSITE" id="PS50862">
    <property type="entry name" value="AA_TRNA_LIGASE_II"/>
    <property type="match status" value="1"/>
</dbReference>
<evidence type="ECO:0000259" key="8">
    <source>
        <dbReference type="PROSITE" id="PS50862"/>
    </source>
</evidence>
<dbReference type="Proteomes" id="UP000306102">
    <property type="component" value="Unassembled WGS sequence"/>
</dbReference>
<comment type="caution">
    <text evidence="9">The sequence shown here is derived from an EMBL/GenBank/DDBJ whole genome shotgun (WGS) entry which is preliminary data.</text>
</comment>
<reference evidence="9 10" key="1">
    <citation type="journal article" date="2018" name="Proc. Natl. Acad. Sci. U.S.A.">
        <title>Draft genome sequence of Camellia sinensis var. sinensis provides insights into the evolution of the tea genome and tea quality.</title>
        <authorList>
            <person name="Wei C."/>
            <person name="Yang H."/>
            <person name="Wang S."/>
            <person name="Zhao J."/>
            <person name="Liu C."/>
            <person name="Gao L."/>
            <person name="Xia E."/>
            <person name="Lu Y."/>
            <person name="Tai Y."/>
            <person name="She G."/>
            <person name="Sun J."/>
            <person name="Cao H."/>
            <person name="Tong W."/>
            <person name="Gao Q."/>
            <person name="Li Y."/>
            <person name="Deng W."/>
            <person name="Jiang X."/>
            <person name="Wang W."/>
            <person name="Chen Q."/>
            <person name="Zhang S."/>
            <person name="Li H."/>
            <person name="Wu J."/>
            <person name="Wang P."/>
            <person name="Li P."/>
            <person name="Shi C."/>
            <person name="Zheng F."/>
            <person name="Jian J."/>
            <person name="Huang B."/>
            <person name="Shan D."/>
            <person name="Shi M."/>
            <person name="Fang C."/>
            <person name="Yue Y."/>
            <person name="Li F."/>
            <person name="Li D."/>
            <person name="Wei S."/>
            <person name="Han B."/>
            <person name="Jiang C."/>
            <person name="Yin Y."/>
            <person name="Xia T."/>
            <person name="Zhang Z."/>
            <person name="Bennetzen J.L."/>
            <person name="Zhao S."/>
            <person name="Wan X."/>
        </authorList>
    </citation>
    <scope>NUCLEOTIDE SEQUENCE [LARGE SCALE GENOMIC DNA]</scope>
    <source>
        <strain evidence="10">cv. Shuchazao</strain>
        <tissue evidence="9">Leaf</tissue>
    </source>
</reference>
<gene>
    <name evidence="9" type="ORF">TEA_025497</name>
</gene>
<accession>A0A4S4DA74</accession>
<sequence>MSLQCCLGLGGTTFHTLKLAAIPSSYSSIFRPLSKTLTLDLLLHPHHSPRRPSLPLFARALSAPAIQTTIPEDKVVKPQWKASIDFKWIRDNRVDVAANIRNRHSNADLELVLQLYERLLNVQKSTTSRPRLKGMDFRQISVEELWLEHPFLEEEMIGALKSLYGVKVLGLVGMTALFQQCWGLLGRTSWQEVERLRAERNVVANKMKGKLEPSERQKLIEEGKSLKEGLITLEEDLVKLTDEYLWESHIFPNKHNVGSPREFGFHIKDHFQLGKDLDLIDFDAAAEVSGSKFYYLKNEAVLLEMALVNWTISEVMRRGFTPLTTPEIVRSSVVEKCGFQPRGENTQVYSVEGSDQCLIGTAEIPVGGIHMDSILTESSLPLKYAAFSHCFRTEAGAAGVATRGLYRVHQFSKVEMFILCQPEESDSYHEELIGIEEDLFSSLGFHFKTIDMASGDLGAPAYRKFDVEAWMPGLGRFGESIRQRSFSSKECYYLGSMLNEQEFSLCPILFSHSKHFGSGNLLIPCVILYFEQISSASNCTDYQSRRLGIRYRPEASSTNPKKGKGNLAPTQFVHTLNATACAVPRMIICLLENYQQEDGSIVIPEPLKPFMGGLEVITPKSR</sequence>
<dbReference type="EMBL" id="SDRB02011953">
    <property type="protein sequence ID" value="THF99421.1"/>
    <property type="molecule type" value="Genomic_DNA"/>
</dbReference>
<dbReference type="PANTHER" id="PTHR11778">
    <property type="entry name" value="SERYL-TRNA SYNTHETASE"/>
    <property type="match status" value="1"/>
</dbReference>